<sequence length="195" mass="22647">MELESQKELSNEEDRKFENENENLKVEIQKLQDSNAELEKSLATSKSEIDKLQETISFQKKETEAELQTCKKQLNASYLENERLDRVLDKTRDDSQVLQNKISSLEANILSLRNEQIINEKILLERTEEIAILQEKLSSWSVQLIDQPSRIVPRIDKFTQSEAITTMDQSVQSMEILLPEIGKNEMKIEGMFTIK</sequence>
<organism evidence="2">
    <name type="scientific">Amphimedon queenslandica</name>
    <name type="common">Sponge</name>
    <dbReference type="NCBI Taxonomy" id="400682"/>
    <lineage>
        <taxon>Eukaryota</taxon>
        <taxon>Metazoa</taxon>
        <taxon>Porifera</taxon>
        <taxon>Demospongiae</taxon>
        <taxon>Heteroscleromorpha</taxon>
        <taxon>Haplosclerida</taxon>
        <taxon>Niphatidae</taxon>
        <taxon>Amphimedon</taxon>
    </lineage>
</organism>
<evidence type="ECO:0000313" key="2">
    <source>
        <dbReference type="EnsemblMetazoa" id="Aqu2.1.03086_001"/>
    </source>
</evidence>
<dbReference type="EnsemblMetazoa" id="Aqu2.1.03086_001">
    <property type="protein sequence ID" value="Aqu2.1.03086_001"/>
    <property type="gene ID" value="Aqu2.1.03086"/>
</dbReference>
<proteinExistence type="predicted"/>
<evidence type="ECO:0000256" key="1">
    <source>
        <dbReference type="SAM" id="MobiDB-lite"/>
    </source>
</evidence>
<accession>A0A1X7SLX5</accession>
<protein>
    <submittedName>
        <fullName evidence="2">Uncharacterized protein</fullName>
    </submittedName>
</protein>
<name>A0A1X7SLX5_AMPQE</name>
<dbReference type="AlphaFoldDB" id="A0A1X7SLX5"/>
<reference evidence="2" key="1">
    <citation type="submission" date="2017-05" db="UniProtKB">
        <authorList>
            <consortium name="EnsemblMetazoa"/>
        </authorList>
    </citation>
    <scope>IDENTIFICATION</scope>
</reference>
<feature type="region of interest" description="Disordered" evidence="1">
    <location>
        <begin position="1"/>
        <end position="22"/>
    </location>
</feature>
<dbReference type="InParanoid" id="A0A1X7SLX5"/>